<dbReference type="KEGG" id="aev:EI546_07205"/>
<keyword evidence="3" id="KW-1185">Reference proteome</keyword>
<dbReference type="SUPFAM" id="SSF89260">
    <property type="entry name" value="Collagen-binding domain"/>
    <property type="match status" value="1"/>
</dbReference>
<accession>A0A410G2L1</accession>
<evidence type="ECO:0000313" key="3">
    <source>
        <dbReference type="Proteomes" id="UP000285517"/>
    </source>
</evidence>
<dbReference type="Proteomes" id="UP000285517">
    <property type="component" value="Chromosome"/>
</dbReference>
<evidence type="ECO:0000313" key="2">
    <source>
        <dbReference type="EMBL" id="QAA81524.1"/>
    </source>
</evidence>
<dbReference type="OrthoDB" id="9792152at2"/>
<protein>
    <submittedName>
        <fullName evidence="2">Uncharacterized protein</fullName>
    </submittedName>
</protein>
<gene>
    <name evidence="2" type="ORF">EI546_07205</name>
</gene>
<dbReference type="EMBL" id="CP034951">
    <property type="protein sequence ID" value="QAA81524.1"/>
    <property type="molecule type" value="Genomic_DNA"/>
</dbReference>
<dbReference type="AlphaFoldDB" id="A0A410G2L1"/>
<sequence length="392" mass="44729">MKIFSNHILYAASLFFLIAACSSPKEKNDIGEPNNSILEAGLLKSGESYSMKIDSIGDIDWFAVPVSGQGYLDVSARNIPDNLNFVVRFANKEEWKSQKENWISGELGLPATIIVSKPDTIYFAFKDKYNKNFSEEEIVFKAEFIEEFDEHEPNNEADGATSVSTGEIVKSIFYPTTDVDWFKTQVDSSGYLMVQARQVPENINVEVRFAKKADEFGKVEYISGGMGLPASIQVNTPGDYYIQLKDKYNKEMSRDMAEWKVDFIKEMDKTEPNNNFKEAYNLTINDTVQIAIFPQGDKDYFTFTPKANSTLRIAVGFPADFRAEFQLYEEVDFEQKPIDKWKTLPAKIEVKANQKYYIQLQTKYDKAFSPEPSKFSVSRIDGRPGEKEDTEQ</sequence>
<organism evidence="2 3">
    <name type="scientific">Aequorivita ciconiae</name>
    <dbReference type="NCBI Taxonomy" id="2494375"/>
    <lineage>
        <taxon>Bacteria</taxon>
        <taxon>Pseudomonadati</taxon>
        <taxon>Bacteroidota</taxon>
        <taxon>Flavobacteriia</taxon>
        <taxon>Flavobacteriales</taxon>
        <taxon>Flavobacteriaceae</taxon>
        <taxon>Aequorivita</taxon>
    </lineage>
</organism>
<proteinExistence type="predicted"/>
<dbReference type="PROSITE" id="PS51257">
    <property type="entry name" value="PROKAR_LIPOPROTEIN"/>
    <property type="match status" value="1"/>
</dbReference>
<dbReference type="Gene3D" id="2.60.120.380">
    <property type="match status" value="3"/>
</dbReference>
<dbReference type="RefSeq" id="WP_128249912.1">
    <property type="nucleotide sequence ID" value="NZ_CP034951.1"/>
</dbReference>
<name>A0A410G2L1_9FLAO</name>
<feature type="region of interest" description="Disordered" evidence="1">
    <location>
        <begin position="369"/>
        <end position="392"/>
    </location>
</feature>
<reference evidence="2 3" key="1">
    <citation type="submission" date="2019-01" db="EMBL/GenBank/DDBJ databases">
        <title>Complete genome sequencing of Aequorivita sp. H23M31.</title>
        <authorList>
            <person name="Bae J.-W."/>
        </authorList>
    </citation>
    <scope>NUCLEOTIDE SEQUENCE [LARGE SCALE GENOMIC DNA]</scope>
    <source>
        <strain evidence="2 3">H23M31</strain>
    </source>
</reference>
<feature type="compositionally biased region" description="Basic and acidic residues" evidence="1">
    <location>
        <begin position="380"/>
        <end position="392"/>
    </location>
</feature>
<evidence type="ECO:0000256" key="1">
    <source>
        <dbReference type="SAM" id="MobiDB-lite"/>
    </source>
</evidence>